<evidence type="ECO:0000259" key="20">
    <source>
        <dbReference type="PROSITE" id="PS50160"/>
    </source>
</evidence>
<evidence type="ECO:0000256" key="2">
    <source>
        <dbReference type="ARBA" id="ARBA00004123"/>
    </source>
</evidence>
<dbReference type="Pfam" id="PF04679">
    <property type="entry name" value="DNA_ligase_A_C"/>
    <property type="match status" value="1"/>
</dbReference>
<proteinExistence type="inferred from homology"/>
<keyword evidence="15" id="KW-0539">Nucleus</keyword>
<organism evidence="22 23">
    <name type="scientific">Halocaridina rubra</name>
    <name type="common">Hawaiian red shrimp</name>
    <dbReference type="NCBI Taxonomy" id="373956"/>
    <lineage>
        <taxon>Eukaryota</taxon>
        <taxon>Metazoa</taxon>
        <taxon>Ecdysozoa</taxon>
        <taxon>Arthropoda</taxon>
        <taxon>Crustacea</taxon>
        <taxon>Multicrustacea</taxon>
        <taxon>Malacostraca</taxon>
        <taxon>Eumalacostraca</taxon>
        <taxon>Eucarida</taxon>
        <taxon>Decapoda</taxon>
        <taxon>Pleocyemata</taxon>
        <taxon>Caridea</taxon>
        <taxon>Atyoidea</taxon>
        <taxon>Atyidae</taxon>
        <taxon>Halocaridina</taxon>
    </lineage>
</organism>
<keyword evidence="23" id="KW-1185">Reference proteome</keyword>
<dbReference type="GO" id="GO:0071897">
    <property type="term" value="P:DNA biosynthetic process"/>
    <property type="evidence" value="ECO:0007669"/>
    <property type="project" value="InterPro"/>
</dbReference>
<dbReference type="GO" id="GO:0006310">
    <property type="term" value="P:DNA recombination"/>
    <property type="evidence" value="ECO:0007669"/>
    <property type="project" value="UniProtKB-KW"/>
</dbReference>
<dbReference type="Gene3D" id="1.10.3260.10">
    <property type="entry name" value="DNA ligase, ATP-dependent, N-terminal domain"/>
    <property type="match status" value="1"/>
</dbReference>
<dbReference type="NCBIfam" id="TIGR00574">
    <property type="entry name" value="dnl1"/>
    <property type="match status" value="1"/>
</dbReference>
<evidence type="ECO:0000256" key="3">
    <source>
        <dbReference type="ARBA" id="ARBA00007572"/>
    </source>
</evidence>
<dbReference type="GO" id="GO:0003910">
    <property type="term" value="F:DNA ligase (ATP) activity"/>
    <property type="evidence" value="ECO:0007669"/>
    <property type="project" value="UniProtKB-EC"/>
</dbReference>
<dbReference type="GO" id="GO:0032807">
    <property type="term" value="C:DNA ligase IV complex"/>
    <property type="evidence" value="ECO:0007669"/>
    <property type="project" value="TreeGrafter"/>
</dbReference>
<dbReference type="InterPro" id="IPR012340">
    <property type="entry name" value="NA-bd_OB-fold"/>
</dbReference>
<dbReference type="GO" id="GO:0006303">
    <property type="term" value="P:double-strand break repair via nonhomologous end joining"/>
    <property type="evidence" value="ECO:0007669"/>
    <property type="project" value="TreeGrafter"/>
</dbReference>
<dbReference type="EMBL" id="JAXCGZ010015876">
    <property type="protein sequence ID" value="KAK7069753.1"/>
    <property type="molecule type" value="Genomic_DNA"/>
</dbReference>
<feature type="domain" description="BRCT" evidence="21">
    <location>
        <begin position="606"/>
        <end position="691"/>
    </location>
</feature>
<evidence type="ECO:0000256" key="4">
    <source>
        <dbReference type="ARBA" id="ARBA00012727"/>
    </source>
</evidence>
<dbReference type="Proteomes" id="UP001381693">
    <property type="component" value="Unassembled WGS sequence"/>
</dbReference>
<evidence type="ECO:0000256" key="8">
    <source>
        <dbReference type="ARBA" id="ARBA00022737"/>
    </source>
</evidence>
<keyword evidence="7" id="KW-0479">Metal-binding</keyword>
<dbReference type="CDD" id="cd07968">
    <property type="entry name" value="OBF_DNA_ligase_IV"/>
    <property type="match status" value="1"/>
</dbReference>
<dbReference type="GO" id="GO:0005524">
    <property type="term" value="F:ATP binding"/>
    <property type="evidence" value="ECO:0007669"/>
    <property type="project" value="UniProtKB-KW"/>
</dbReference>
<dbReference type="GO" id="GO:0003677">
    <property type="term" value="F:DNA binding"/>
    <property type="evidence" value="ECO:0007669"/>
    <property type="project" value="InterPro"/>
</dbReference>
<reference evidence="22 23" key="1">
    <citation type="submission" date="2023-11" db="EMBL/GenBank/DDBJ databases">
        <title>Halocaridina rubra genome assembly.</title>
        <authorList>
            <person name="Smith C."/>
        </authorList>
    </citation>
    <scope>NUCLEOTIDE SEQUENCE [LARGE SCALE GENOMIC DNA]</scope>
    <source>
        <strain evidence="22">EP-1</strain>
        <tissue evidence="22">Whole</tissue>
    </source>
</reference>
<evidence type="ECO:0000256" key="12">
    <source>
        <dbReference type="ARBA" id="ARBA00022842"/>
    </source>
</evidence>
<comment type="subcellular location">
    <subcellularLocation>
        <location evidence="2">Nucleus</location>
    </subcellularLocation>
</comment>
<evidence type="ECO:0000256" key="16">
    <source>
        <dbReference type="ARBA" id="ARBA00030676"/>
    </source>
</evidence>
<evidence type="ECO:0000256" key="14">
    <source>
        <dbReference type="ARBA" id="ARBA00023204"/>
    </source>
</evidence>
<dbReference type="InterPro" id="IPR012309">
    <property type="entry name" value="DNA_ligase_ATP-dep_C"/>
</dbReference>
<keyword evidence="11" id="KW-0067">ATP-binding</keyword>
<comment type="catalytic activity">
    <reaction evidence="18">
        <text>ATP + (deoxyribonucleotide)n-3'-hydroxyl + 5'-phospho-(deoxyribonucleotide)m = (deoxyribonucleotide)n+m + AMP + diphosphate.</text>
        <dbReference type="EC" id="6.5.1.1"/>
    </reaction>
</comment>
<dbReference type="GO" id="GO:0006297">
    <property type="term" value="P:nucleotide-excision repair, DNA gap filling"/>
    <property type="evidence" value="ECO:0007669"/>
    <property type="project" value="TreeGrafter"/>
</dbReference>
<evidence type="ECO:0000256" key="1">
    <source>
        <dbReference type="ARBA" id="ARBA00001946"/>
    </source>
</evidence>
<comment type="cofactor">
    <cofactor evidence="1">
        <name>Mg(2+)</name>
        <dbReference type="ChEBI" id="CHEBI:18420"/>
    </cofactor>
</comment>
<keyword evidence="12" id="KW-0460">Magnesium</keyword>
<evidence type="ECO:0000313" key="23">
    <source>
        <dbReference type="Proteomes" id="UP001381693"/>
    </source>
</evidence>
<feature type="domain" description="BRCT" evidence="21">
    <location>
        <begin position="455"/>
        <end position="542"/>
    </location>
</feature>
<dbReference type="InterPro" id="IPR001357">
    <property type="entry name" value="BRCT_dom"/>
</dbReference>
<gene>
    <name evidence="22" type="primary">LIG4_3</name>
    <name evidence="22" type="ORF">SK128_011784</name>
</gene>
<dbReference type="PROSITE" id="PS50160">
    <property type="entry name" value="DNA_LIGASE_A3"/>
    <property type="match status" value="1"/>
</dbReference>
<dbReference type="InterPro" id="IPR036599">
    <property type="entry name" value="DNA_ligase_N_sf"/>
</dbReference>
<evidence type="ECO:0000256" key="17">
    <source>
        <dbReference type="ARBA" id="ARBA00031942"/>
    </source>
</evidence>
<dbReference type="SUPFAM" id="SSF50249">
    <property type="entry name" value="Nucleic acid-binding proteins"/>
    <property type="match status" value="1"/>
</dbReference>
<dbReference type="GO" id="GO:0046872">
    <property type="term" value="F:metal ion binding"/>
    <property type="evidence" value="ECO:0007669"/>
    <property type="project" value="UniProtKB-KW"/>
</dbReference>
<evidence type="ECO:0000256" key="6">
    <source>
        <dbReference type="ARBA" id="ARBA00022598"/>
    </source>
</evidence>
<evidence type="ECO:0000256" key="5">
    <source>
        <dbReference type="ARBA" id="ARBA00022073"/>
    </source>
</evidence>
<dbReference type="InterPro" id="IPR036420">
    <property type="entry name" value="BRCT_dom_sf"/>
</dbReference>
<evidence type="ECO:0000256" key="15">
    <source>
        <dbReference type="ARBA" id="ARBA00023242"/>
    </source>
</evidence>
<dbReference type="Gene3D" id="2.40.50.140">
    <property type="entry name" value="Nucleic acid-binding proteins"/>
    <property type="match status" value="1"/>
</dbReference>
<dbReference type="Pfam" id="PF01068">
    <property type="entry name" value="DNA_ligase_A_M"/>
    <property type="match status" value="1"/>
</dbReference>
<keyword evidence="10" id="KW-0227">DNA damage</keyword>
<protein>
    <recommendedName>
        <fullName evidence="5">DNA ligase 4</fullName>
        <ecNumber evidence="4">6.5.1.1</ecNumber>
    </recommendedName>
    <alternativeName>
        <fullName evidence="17">DNA ligase IV</fullName>
    </alternativeName>
    <alternativeName>
        <fullName evidence="16">Polydeoxyribonucleotide synthase [ATP] 4</fullName>
    </alternativeName>
</protein>
<evidence type="ECO:0000256" key="7">
    <source>
        <dbReference type="ARBA" id="ARBA00022723"/>
    </source>
</evidence>
<sequence length="700" mass="79557">MRLGIGQGTIFNAWHPDAKDLYDVTNSLEKVSSTLSDPSVRLHEIEVSLFSAFRPMLAERAVLDKVENQMNRKTYYAETKFDGERSQIHKRGNVYKYFSRNGFDFTDNFGGDPNSGIFTPYLHGLFKSFVQEVIIDGEVICWSKTHRTIISKGEHMDVKNLRDDGDYQVCLCAFDIIYLNGEVLTNLPLSERCAKLESVVTPLEGRVHISTKTEVHSKEDVIKILNEAIDNREEGVVLKDPDSVYRPASRKGGWIKVKPEYVDSLVPELDLLIIGGYYGKGRRQGVLSHFLLAVAVPADEEGGKPKEFHSLCRIGSGYTVTELSDLVDKLMPHTSTQKPASVIVSKEKPDIWINPMKSCVVQVRAAEVVKSALYQTGVTLRFPRVEKIRSDKSWYDILTTVELTELEKEAKGKLTTKHYIDESDEQPAKKRSPVKLYQPSLPLHFRPADLTQLVKKDDLFAALELCVLGGNETQTKHDVEKSIAEYGGSLTQHPRNKTYCIITDTKTLRVKNYIKSHNVVRPSWISTCISNNRLVPWTPLDVISLLEDRKEEMKLHFDKFGDSFTEPVTDSMLKHIMKNMKKETWGKLSSEEMRELDEELCEPGDIRGLFRLVTAYFCNGNEDDLAILTFRLHGGSVSKNHHPQVTHVITLDENECCIQPSKLAGQHLVTSHWICSCITKGKLLEERHFMPQKQINFKRL</sequence>
<dbReference type="GO" id="GO:0005958">
    <property type="term" value="C:DNA-dependent protein kinase-DNA ligase 4 complex"/>
    <property type="evidence" value="ECO:0007669"/>
    <property type="project" value="TreeGrafter"/>
</dbReference>
<accession>A0AAN8WWF0</accession>
<evidence type="ECO:0000256" key="18">
    <source>
        <dbReference type="ARBA" id="ARBA00034003"/>
    </source>
</evidence>
<dbReference type="AlphaFoldDB" id="A0AAN8WWF0"/>
<keyword evidence="13" id="KW-0233">DNA recombination</keyword>
<evidence type="ECO:0000256" key="19">
    <source>
        <dbReference type="RuleBase" id="RU004196"/>
    </source>
</evidence>
<dbReference type="PROSITE" id="PS50172">
    <property type="entry name" value="BRCT"/>
    <property type="match status" value="2"/>
</dbReference>
<dbReference type="InterPro" id="IPR044125">
    <property type="entry name" value="Adenylation_DNA_ligase_IV"/>
</dbReference>
<dbReference type="SUPFAM" id="SSF56091">
    <property type="entry name" value="DNA ligase/mRNA capping enzyme, catalytic domain"/>
    <property type="match status" value="1"/>
</dbReference>
<feature type="domain" description="ATP-dependent DNA ligase family profile" evidence="20">
    <location>
        <begin position="162"/>
        <end position="296"/>
    </location>
</feature>
<dbReference type="PANTHER" id="PTHR45997:SF1">
    <property type="entry name" value="DNA LIGASE 4"/>
    <property type="match status" value="1"/>
</dbReference>
<comment type="similarity">
    <text evidence="3 19">Belongs to the ATP-dependent DNA ligase family.</text>
</comment>
<dbReference type="Gene3D" id="3.30.470.30">
    <property type="entry name" value="DNA ligase/mRNA capping enzyme"/>
    <property type="match status" value="1"/>
</dbReference>
<evidence type="ECO:0000256" key="10">
    <source>
        <dbReference type="ARBA" id="ARBA00022763"/>
    </source>
</evidence>
<dbReference type="FunFam" id="3.30.470.30:FF:000008">
    <property type="entry name" value="DNA ligase"/>
    <property type="match status" value="1"/>
</dbReference>
<evidence type="ECO:0000256" key="13">
    <source>
        <dbReference type="ARBA" id="ARBA00023172"/>
    </source>
</evidence>
<dbReference type="Gene3D" id="3.40.50.10190">
    <property type="entry name" value="BRCT domain"/>
    <property type="match status" value="2"/>
</dbReference>
<evidence type="ECO:0000313" key="22">
    <source>
        <dbReference type="EMBL" id="KAK7069753.1"/>
    </source>
</evidence>
<keyword evidence="14" id="KW-0234">DNA repair</keyword>
<dbReference type="InterPro" id="IPR029710">
    <property type="entry name" value="LIG4"/>
</dbReference>
<evidence type="ECO:0000259" key="21">
    <source>
        <dbReference type="PROSITE" id="PS50172"/>
    </source>
</evidence>
<dbReference type="InterPro" id="IPR000977">
    <property type="entry name" value="DNA_ligase_ATP-dep"/>
</dbReference>
<dbReference type="EC" id="6.5.1.1" evidence="4"/>
<evidence type="ECO:0000256" key="11">
    <source>
        <dbReference type="ARBA" id="ARBA00022840"/>
    </source>
</evidence>
<name>A0AAN8WWF0_HALRR</name>
<comment type="caution">
    <text evidence="22">The sequence shown here is derived from an EMBL/GenBank/DDBJ whole genome shotgun (WGS) entry which is preliminary data.</text>
</comment>
<keyword evidence="8" id="KW-0677">Repeat</keyword>
<evidence type="ECO:0000256" key="9">
    <source>
        <dbReference type="ARBA" id="ARBA00022741"/>
    </source>
</evidence>
<dbReference type="SUPFAM" id="SSF52113">
    <property type="entry name" value="BRCT domain"/>
    <property type="match status" value="2"/>
</dbReference>
<dbReference type="PANTHER" id="PTHR45997">
    <property type="entry name" value="DNA LIGASE 4"/>
    <property type="match status" value="1"/>
</dbReference>
<dbReference type="InterPro" id="IPR012310">
    <property type="entry name" value="DNA_ligase_ATP-dep_cent"/>
</dbReference>
<dbReference type="FunFam" id="2.40.50.140:FF:000150">
    <property type="entry name" value="DNA ligase"/>
    <property type="match status" value="1"/>
</dbReference>
<dbReference type="CDD" id="cd07903">
    <property type="entry name" value="Adenylation_DNA_ligase_IV"/>
    <property type="match status" value="1"/>
</dbReference>
<dbReference type="SMART" id="SM00292">
    <property type="entry name" value="BRCT"/>
    <property type="match status" value="2"/>
</dbReference>
<keyword evidence="9" id="KW-0547">Nucleotide-binding</keyword>
<dbReference type="Pfam" id="PF16589">
    <property type="entry name" value="BRCT_2"/>
    <property type="match status" value="1"/>
</dbReference>
<keyword evidence="6 22" id="KW-0436">Ligase</keyword>